<dbReference type="EMBL" id="CP030032">
    <property type="protein sequence ID" value="AWV87903.1"/>
    <property type="molecule type" value="Genomic_DNA"/>
</dbReference>
<organism evidence="1 2">
    <name type="scientific">Bradymonas sediminis</name>
    <dbReference type="NCBI Taxonomy" id="1548548"/>
    <lineage>
        <taxon>Bacteria</taxon>
        <taxon>Deltaproteobacteria</taxon>
        <taxon>Bradymonadales</taxon>
        <taxon>Bradymonadaceae</taxon>
        <taxon>Bradymonas</taxon>
    </lineage>
</organism>
<sequence>MKARLWAGGARRCLVVCCLLILCIGALSCDPKTFGEAERREVDTVLSTGIGFSSDPYVQAETLRVLEIIGNPALNHHAEALVESSPSPMVRVAALRVLLANDYKDIRRVAVRSFNEAKSPEKMAILEAVSEYGSAQLRRVLTGRALNSSDPKLRRVAFEQGPLSRLRQAQAQKKTTYLQNTLFPEIGQFIDDSDPVLGAMALRALVEAGEEERAQPMLAALSDPKAPRAKRLAAAEILGRARVAAASDSFQAIVDSTQIGSTGLLVVPERIDKALVRAATLGLVANGNTDLLVQAQSYLENASVAEAIEVLEALSANPSEDAAITLKIAMQDARPEVRDVAVDFYAGHKFAEASAFMEIMAQSDFATRRLLAEELATHYPKQWAKDLAAKLGEKEGRLETLALLRDVVDNDAQNKVLEHLLEPLSALAGAGEEKENALAALLLLRVKDDAQTRALVAAVEEPATHYAYLEHLVRSAPRENVEYFRENLHYGDLYVVRLMSAAGMLLAFEAGAAQKDEPAEGAPGLPVAAE</sequence>
<accession>A0A2Z4FG55</accession>
<dbReference type="KEGG" id="bsed:DN745_00595"/>
<dbReference type="InterPro" id="IPR016024">
    <property type="entry name" value="ARM-type_fold"/>
</dbReference>
<dbReference type="AlphaFoldDB" id="A0A2Z4FG55"/>
<evidence type="ECO:0000313" key="2">
    <source>
        <dbReference type="Proteomes" id="UP000249799"/>
    </source>
</evidence>
<dbReference type="SUPFAM" id="SSF48371">
    <property type="entry name" value="ARM repeat"/>
    <property type="match status" value="1"/>
</dbReference>
<dbReference type="PROSITE" id="PS51257">
    <property type="entry name" value="PROKAR_LIPOPROTEIN"/>
    <property type="match status" value="1"/>
</dbReference>
<dbReference type="OrthoDB" id="5508795at2"/>
<proteinExistence type="predicted"/>
<evidence type="ECO:0000313" key="1">
    <source>
        <dbReference type="EMBL" id="AWV87903.1"/>
    </source>
</evidence>
<keyword evidence="2" id="KW-1185">Reference proteome</keyword>
<dbReference type="Proteomes" id="UP000249799">
    <property type="component" value="Chromosome"/>
</dbReference>
<protein>
    <recommendedName>
        <fullName evidence="3">HEAT repeat domain-containing protein</fullName>
    </recommendedName>
</protein>
<gene>
    <name evidence="1" type="ORF">DN745_00595</name>
</gene>
<evidence type="ECO:0008006" key="3">
    <source>
        <dbReference type="Google" id="ProtNLM"/>
    </source>
</evidence>
<reference evidence="1 2" key="1">
    <citation type="submission" date="2018-06" db="EMBL/GenBank/DDBJ databases">
        <title>Lujinxingia sediminis gen. nov. sp. nov., a new facultative anaerobic member of the class Deltaproteobacteria, and proposal of Lujinxingaceae fam. nov.</title>
        <authorList>
            <person name="Guo L.-Y."/>
            <person name="Li C.-M."/>
            <person name="Wang S."/>
            <person name="Du Z.-J."/>
        </authorList>
    </citation>
    <scope>NUCLEOTIDE SEQUENCE [LARGE SCALE GENOMIC DNA]</scope>
    <source>
        <strain evidence="1 2">FA350</strain>
    </source>
</reference>
<name>A0A2Z4FG55_9DELT</name>
<dbReference type="Gene3D" id="1.25.10.10">
    <property type="entry name" value="Leucine-rich Repeat Variant"/>
    <property type="match status" value="1"/>
</dbReference>
<dbReference type="InterPro" id="IPR011989">
    <property type="entry name" value="ARM-like"/>
</dbReference>